<accession>A0A448XE95</accession>
<dbReference type="AlphaFoldDB" id="A0A448XE95"/>
<dbReference type="Gene3D" id="2.60.40.10">
    <property type="entry name" value="Immunoglobulins"/>
    <property type="match status" value="1"/>
</dbReference>
<evidence type="ECO:0000256" key="1">
    <source>
        <dbReference type="SAM" id="SignalP"/>
    </source>
</evidence>
<dbReference type="PANTHER" id="PTHR23053">
    <property type="entry name" value="DLEC1 DELETED IN LUNG AND ESOPHAGEAL CANCER 1"/>
    <property type="match status" value="1"/>
</dbReference>
<reference evidence="2" key="1">
    <citation type="submission" date="2018-11" db="EMBL/GenBank/DDBJ databases">
        <authorList>
            <consortium name="Pathogen Informatics"/>
        </authorList>
    </citation>
    <scope>NUCLEOTIDE SEQUENCE</scope>
</reference>
<organism evidence="2 3">
    <name type="scientific">Protopolystoma xenopodis</name>
    <dbReference type="NCBI Taxonomy" id="117903"/>
    <lineage>
        <taxon>Eukaryota</taxon>
        <taxon>Metazoa</taxon>
        <taxon>Spiralia</taxon>
        <taxon>Lophotrochozoa</taxon>
        <taxon>Platyhelminthes</taxon>
        <taxon>Monogenea</taxon>
        <taxon>Polyopisthocotylea</taxon>
        <taxon>Polystomatidea</taxon>
        <taxon>Polystomatidae</taxon>
        <taxon>Protopolystoma</taxon>
    </lineage>
</organism>
<keyword evidence="3" id="KW-1185">Reference proteome</keyword>
<gene>
    <name evidence="2" type="ORF">PXEA_LOCUS27995</name>
</gene>
<dbReference type="Proteomes" id="UP000784294">
    <property type="component" value="Unassembled WGS sequence"/>
</dbReference>
<feature type="chain" id="PRO_5019588362" evidence="1">
    <location>
        <begin position="18"/>
        <end position="202"/>
    </location>
</feature>
<dbReference type="GO" id="GO:0005930">
    <property type="term" value="C:axoneme"/>
    <property type="evidence" value="ECO:0007669"/>
    <property type="project" value="TreeGrafter"/>
</dbReference>
<protein>
    <submittedName>
        <fullName evidence="2">Uncharacterized protein</fullName>
    </submittedName>
</protein>
<name>A0A448XE95_9PLAT</name>
<proteinExistence type="predicted"/>
<dbReference type="GO" id="GO:1904158">
    <property type="term" value="P:axonemal central apparatus assembly"/>
    <property type="evidence" value="ECO:0007669"/>
    <property type="project" value="TreeGrafter"/>
</dbReference>
<keyword evidence="1" id="KW-0732">Signal</keyword>
<dbReference type="InterPro" id="IPR033305">
    <property type="entry name" value="Hydin-like"/>
</dbReference>
<dbReference type="EMBL" id="CAAALY010247909">
    <property type="protein sequence ID" value="VEL34555.1"/>
    <property type="molecule type" value="Genomic_DNA"/>
</dbReference>
<evidence type="ECO:0000313" key="2">
    <source>
        <dbReference type="EMBL" id="VEL34555.1"/>
    </source>
</evidence>
<feature type="signal peptide" evidence="1">
    <location>
        <begin position="1"/>
        <end position="17"/>
    </location>
</feature>
<sequence>MTMAMAMTMAMHLEVLGSPFSTSGLFTAIFCRETYTVKHDCIESLLIYGTFCGRNLQAIAKSRHDSIFTALPDHGCLTAQSGLEIQVTAKADDALVFRDRLRVCVKYGGESEAISLRATGRGSTLTLEPVSFKSFDEHQLKAKDVEEWKDPFGSGPICHLGSQFAGTPLVRRLCVRNVGRRPQQVIWCLTESGEEPEEIYEG</sequence>
<evidence type="ECO:0000313" key="3">
    <source>
        <dbReference type="Proteomes" id="UP000784294"/>
    </source>
</evidence>
<dbReference type="GO" id="GO:0003341">
    <property type="term" value="P:cilium movement"/>
    <property type="evidence" value="ECO:0007669"/>
    <property type="project" value="TreeGrafter"/>
</dbReference>
<comment type="caution">
    <text evidence="2">The sequence shown here is derived from an EMBL/GenBank/DDBJ whole genome shotgun (WGS) entry which is preliminary data.</text>
</comment>
<dbReference type="InterPro" id="IPR013783">
    <property type="entry name" value="Ig-like_fold"/>
</dbReference>
<dbReference type="PANTHER" id="PTHR23053:SF0">
    <property type="entry name" value="HYDROCEPHALUS-INDUCING PROTEIN HOMOLOG"/>
    <property type="match status" value="1"/>
</dbReference>